<reference evidence="24 25" key="1">
    <citation type="journal article" date="2007" name="Nature">
        <title>Evolution of genes and genomes on the Drosophila phylogeny.</title>
        <authorList>
            <consortium name="Drosophila 12 Genomes Consortium"/>
            <person name="Clark A.G."/>
            <person name="Eisen M.B."/>
            <person name="Smith D.R."/>
            <person name="Bergman C.M."/>
            <person name="Oliver B."/>
            <person name="Markow T.A."/>
            <person name="Kaufman T.C."/>
            <person name="Kellis M."/>
            <person name="Gelbart W."/>
            <person name="Iyer V.N."/>
            <person name="Pollard D.A."/>
            <person name="Sackton T.B."/>
            <person name="Larracuente A.M."/>
            <person name="Singh N.D."/>
            <person name="Abad J.P."/>
            <person name="Abt D.N."/>
            <person name="Adryan B."/>
            <person name="Aguade M."/>
            <person name="Akashi H."/>
            <person name="Anderson W.W."/>
            <person name="Aquadro C.F."/>
            <person name="Ardell D.H."/>
            <person name="Arguello R."/>
            <person name="Artieri C.G."/>
            <person name="Barbash D.A."/>
            <person name="Barker D."/>
            <person name="Barsanti P."/>
            <person name="Batterham P."/>
            <person name="Batzoglou S."/>
            <person name="Begun D."/>
            <person name="Bhutkar A."/>
            <person name="Blanco E."/>
            <person name="Bosak S.A."/>
            <person name="Bradley R.K."/>
            <person name="Brand A.D."/>
            <person name="Brent M.R."/>
            <person name="Brooks A.N."/>
            <person name="Brown R.H."/>
            <person name="Butlin R.K."/>
            <person name="Caggese C."/>
            <person name="Calvi B.R."/>
            <person name="Bernardo de Carvalho A."/>
            <person name="Caspi A."/>
            <person name="Castrezana S."/>
            <person name="Celniker S.E."/>
            <person name="Chang J.L."/>
            <person name="Chapple C."/>
            <person name="Chatterji S."/>
            <person name="Chinwalla A."/>
            <person name="Civetta A."/>
            <person name="Clifton S.W."/>
            <person name="Comeron J.M."/>
            <person name="Costello J.C."/>
            <person name="Coyne J.A."/>
            <person name="Daub J."/>
            <person name="David R.G."/>
            <person name="Delcher A.L."/>
            <person name="Delehaunty K."/>
            <person name="Do C.B."/>
            <person name="Ebling H."/>
            <person name="Edwards K."/>
            <person name="Eickbush T."/>
            <person name="Evans J.D."/>
            <person name="Filipski A."/>
            <person name="Findeiss S."/>
            <person name="Freyhult E."/>
            <person name="Fulton L."/>
            <person name="Fulton R."/>
            <person name="Garcia A.C."/>
            <person name="Gardiner A."/>
            <person name="Garfield D.A."/>
            <person name="Garvin B.E."/>
            <person name="Gibson G."/>
            <person name="Gilbert D."/>
            <person name="Gnerre S."/>
            <person name="Godfrey J."/>
            <person name="Good R."/>
            <person name="Gotea V."/>
            <person name="Gravely B."/>
            <person name="Greenberg A.J."/>
            <person name="Griffiths-Jones S."/>
            <person name="Gross S."/>
            <person name="Guigo R."/>
            <person name="Gustafson E.A."/>
            <person name="Haerty W."/>
            <person name="Hahn M.W."/>
            <person name="Halligan D.L."/>
            <person name="Halpern A.L."/>
            <person name="Halter G.M."/>
            <person name="Han M.V."/>
            <person name="Heger A."/>
            <person name="Hillier L."/>
            <person name="Hinrichs A.S."/>
            <person name="Holmes I."/>
            <person name="Hoskins R.A."/>
            <person name="Hubisz M.J."/>
            <person name="Hultmark D."/>
            <person name="Huntley M.A."/>
            <person name="Jaffe D.B."/>
            <person name="Jagadeeshan S."/>
            <person name="Jeck W.R."/>
            <person name="Johnson J."/>
            <person name="Jones C.D."/>
            <person name="Jordan W.C."/>
            <person name="Karpen G.H."/>
            <person name="Kataoka E."/>
            <person name="Keightley P.D."/>
            <person name="Kheradpour P."/>
            <person name="Kirkness E.F."/>
            <person name="Koerich L.B."/>
            <person name="Kristiansen K."/>
            <person name="Kudrna D."/>
            <person name="Kulathinal R.J."/>
            <person name="Kumar S."/>
            <person name="Kwok R."/>
            <person name="Lander E."/>
            <person name="Langley C.H."/>
            <person name="Lapoint R."/>
            <person name="Lazzaro B.P."/>
            <person name="Lee S.J."/>
            <person name="Levesque L."/>
            <person name="Li R."/>
            <person name="Lin C.F."/>
            <person name="Lin M.F."/>
            <person name="Lindblad-Toh K."/>
            <person name="Llopart A."/>
            <person name="Long M."/>
            <person name="Low L."/>
            <person name="Lozovsky E."/>
            <person name="Lu J."/>
            <person name="Luo M."/>
            <person name="Machado C.A."/>
            <person name="Makalowski W."/>
            <person name="Marzo M."/>
            <person name="Matsuda M."/>
            <person name="Matzkin L."/>
            <person name="McAllister B."/>
            <person name="McBride C.S."/>
            <person name="McKernan B."/>
            <person name="McKernan K."/>
            <person name="Mendez-Lago M."/>
            <person name="Minx P."/>
            <person name="Mollenhauer M.U."/>
            <person name="Montooth K."/>
            <person name="Mount S.M."/>
            <person name="Mu X."/>
            <person name="Myers E."/>
            <person name="Negre B."/>
            <person name="Newfeld S."/>
            <person name="Nielsen R."/>
            <person name="Noor M.A."/>
            <person name="O'Grady P."/>
            <person name="Pachter L."/>
            <person name="Papaceit M."/>
            <person name="Parisi M.J."/>
            <person name="Parisi M."/>
            <person name="Parts L."/>
            <person name="Pedersen J.S."/>
            <person name="Pesole G."/>
            <person name="Phillippy A.M."/>
            <person name="Ponting C.P."/>
            <person name="Pop M."/>
            <person name="Porcelli D."/>
            <person name="Powell J.R."/>
            <person name="Prohaska S."/>
            <person name="Pruitt K."/>
            <person name="Puig M."/>
            <person name="Quesneville H."/>
            <person name="Ram K.R."/>
            <person name="Rand D."/>
            <person name="Rasmussen M.D."/>
            <person name="Reed L.K."/>
            <person name="Reenan R."/>
            <person name="Reily A."/>
            <person name="Remington K.A."/>
            <person name="Rieger T.T."/>
            <person name="Ritchie M.G."/>
            <person name="Robin C."/>
            <person name="Rogers Y.H."/>
            <person name="Rohde C."/>
            <person name="Rozas J."/>
            <person name="Rubenfield M.J."/>
            <person name="Ruiz A."/>
            <person name="Russo S."/>
            <person name="Salzberg S.L."/>
            <person name="Sanchez-Gracia A."/>
            <person name="Saranga D.J."/>
            <person name="Sato H."/>
            <person name="Schaeffer S.W."/>
            <person name="Schatz M.C."/>
            <person name="Schlenke T."/>
            <person name="Schwartz R."/>
            <person name="Segarra C."/>
            <person name="Singh R.S."/>
            <person name="Sirot L."/>
            <person name="Sirota M."/>
            <person name="Sisneros N.B."/>
            <person name="Smith C.D."/>
            <person name="Smith T.F."/>
            <person name="Spieth J."/>
            <person name="Stage D.E."/>
            <person name="Stark A."/>
            <person name="Stephan W."/>
            <person name="Strausberg R.L."/>
            <person name="Strempel S."/>
            <person name="Sturgill D."/>
            <person name="Sutton G."/>
            <person name="Sutton G.G."/>
            <person name="Tao W."/>
            <person name="Teichmann S."/>
            <person name="Tobari Y.N."/>
            <person name="Tomimura Y."/>
            <person name="Tsolas J.M."/>
            <person name="Valente V.L."/>
            <person name="Venter E."/>
            <person name="Venter J.C."/>
            <person name="Vicario S."/>
            <person name="Vieira F.G."/>
            <person name="Vilella A.J."/>
            <person name="Villasante A."/>
            <person name="Walenz B."/>
            <person name="Wang J."/>
            <person name="Wasserman M."/>
            <person name="Watts T."/>
            <person name="Wilson D."/>
            <person name="Wilson R.K."/>
            <person name="Wing R.A."/>
            <person name="Wolfner M.F."/>
            <person name="Wong A."/>
            <person name="Wong G.K."/>
            <person name="Wu C.I."/>
            <person name="Wu G."/>
            <person name="Yamamoto D."/>
            <person name="Yang H.P."/>
            <person name="Yang S.P."/>
            <person name="Yorke J.A."/>
            <person name="Yoshida K."/>
            <person name="Zdobnov E."/>
            <person name="Zhang P."/>
            <person name="Zhang Y."/>
            <person name="Zimin A.V."/>
            <person name="Baldwin J."/>
            <person name="Abdouelleil A."/>
            <person name="Abdulkadir J."/>
            <person name="Abebe A."/>
            <person name="Abera B."/>
            <person name="Abreu J."/>
            <person name="Acer S.C."/>
            <person name="Aftuck L."/>
            <person name="Alexander A."/>
            <person name="An P."/>
            <person name="Anderson E."/>
            <person name="Anderson S."/>
            <person name="Arachi H."/>
            <person name="Azer M."/>
            <person name="Bachantsang P."/>
            <person name="Barry A."/>
            <person name="Bayul T."/>
            <person name="Berlin A."/>
            <person name="Bessette D."/>
            <person name="Bloom T."/>
            <person name="Blye J."/>
            <person name="Boguslavskiy L."/>
            <person name="Bonnet C."/>
            <person name="Boukhgalter B."/>
            <person name="Bourzgui I."/>
            <person name="Brown A."/>
            <person name="Cahill P."/>
            <person name="Channer S."/>
            <person name="Cheshatsang Y."/>
            <person name="Chuda L."/>
            <person name="Citroen M."/>
            <person name="Collymore A."/>
            <person name="Cooke P."/>
            <person name="Costello M."/>
            <person name="D'Aco K."/>
            <person name="Daza R."/>
            <person name="De Haan G."/>
            <person name="DeGray S."/>
            <person name="DeMaso C."/>
            <person name="Dhargay N."/>
            <person name="Dooley K."/>
            <person name="Dooley E."/>
            <person name="Doricent M."/>
            <person name="Dorje P."/>
            <person name="Dorjee K."/>
            <person name="Dupes A."/>
            <person name="Elong R."/>
            <person name="Falk J."/>
            <person name="Farina A."/>
            <person name="Faro S."/>
            <person name="Ferguson D."/>
            <person name="Fisher S."/>
            <person name="Foley C.D."/>
            <person name="Franke A."/>
            <person name="Friedrich D."/>
            <person name="Gadbois L."/>
            <person name="Gearin G."/>
            <person name="Gearin C.R."/>
            <person name="Giannoukos G."/>
            <person name="Goode T."/>
            <person name="Graham J."/>
            <person name="Grandbois E."/>
            <person name="Grewal S."/>
            <person name="Gyaltsen K."/>
            <person name="Hafez N."/>
            <person name="Hagos B."/>
            <person name="Hall J."/>
            <person name="Henson C."/>
            <person name="Hollinger A."/>
            <person name="Honan T."/>
            <person name="Huard M.D."/>
            <person name="Hughes L."/>
            <person name="Hurhula B."/>
            <person name="Husby M.E."/>
            <person name="Kamat A."/>
            <person name="Kanga B."/>
            <person name="Kashin S."/>
            <person name="Khazanovich D."/>
            <person name="Kisner P."/>
            <person name="Lance K."/>
            <person name="Lara M."/>
            <person name="Lee W."/>
            <person name="Lennon N."/>
            <person name="Letendre F."/>
            <person name="LeVine R."/>
            <person name="Lipovsky A."/>
            <person name="Liu X."/>
            <person name="Liu J."/>
            <person name="Liu S."/>
            <person name="Lokyitsang T."/>
            <person name="Lokyitsang Y."/>
            <person name="Lubonja R."/>
            <person name="Lui A."/>
            <person name="MacDonald P."/>
            <person name="Magnisalis V."/>
            <person name="Maru K."/>
            <person name="Matthews C."/>
            <person name="McCusker W."/>
            <person name="McDonough S."/>
            <person name="Mehta T."/>
            <person name="Meldrim J."/>
            <person name="Meneus L."/>
            <person name="Mihai O."/>
            <person name="Mihalev A."/>
            <person name="Mihova T."/>
            <person name="Mittelman R."/>
            <person name="Mlenga V."/>
            <person name="Montmayeur A."/>
            <person name="Mulrain L."/>
            <person name="Navidi A."/>
            <person name="Naylor J."/>
            <person name="Negash T."/>
            <person name="Nguyen T."/>
            <person name="Nguyen N."/>
            <person name="Nicol R."/>
            <person name="Norbu C."/>
            <person name="Norbu N."/>
            <person name="Novod N."/>
            <person name="O'Neill B."/>
            <person name="Osman S."/>
            <person name="Markiewicz E."/>
            <person name="Oyono O.L."/>
            <person name="Patti C."/>
            <person name="Phunkhang P."/>
            <person name="Pierre F."/>
            <person name="Priest M."/>
            <person name="Raghuraman S."/>
            <person name="Rege F."/>
            <person name="Reyes R."/>
            <person name="Rise C."/>
            <person name="Rogov P."/>
            <person name="Ross K."/>
            <person name="Ryan E."/>
            <person name="Settipalli S."/>
            <person name="Shea T."/>
            <person name="Sherpa N."/>
            <person name="Shi L."/>
            <person name="Shih D."/>
            <person name="Sparrow T."/>
            <person name="Spaulding J."/>
            <person name="Stalker J."/>
            <person name="Stange-Thomann N."/>
            <person name="Stavropoulos S."/>
            <person name="Stone C."/>
            <person name="Strader C."/>
            <person name="Tesfaye S."/>
            <person name="Thomson T."/>
            <person name="Thoulutsang Y."/>
            <person name="Thoulutsang D."/>
            <person name="Topham K."/>
            <person name="Topping I."/>
            <person name="Tsamla T."/>
            <person name="Vassiliev H."/>
            <person name="Vo A."/>
            <person name="Wangchuk T."/>
            <person name="Wangdi T."/>
            <person name="Weiand M."/>
            <person name="Wilkinson J."/>
            <person name="Wilson A."/>
            <person name="Yadav S."/>
            <person name="Young G."/>
            <person name="Yu Q."/>
            <person name="Zembek L."/>
            <person name="Zhong D."/>
            <person name="Zimmer A."/>
            <person name="Zwirko Z."/>
            <person name="Jaffe D.B."/>
            <person name="Alvarez P."/>
            <person name="Brockman W."/>
            <person name="Butler J."/>
            <person name="Chin C."/>
            <person name="Gnerre S."/>
            <person name="Grabherr M."/>
            <person name="Kleber M."/>
            <person name="Mauceli E."/>
            <person name="MacCallum I."/>
        </authorList>
    </citation>
    <scope>NUCLEOTIDE SEQUENCE [LARGE SCALE GENOMIC DNA]</scope>
    <source>
        <strain evidence="25">Tai18E2 / Tucson 14021-0261.01</strain>
    </source>
</reference>
<dbReference type="InterPro" id="IPR001930">
    <property type="entry name" value="Peptidase_M1"/>
</dbReference>
<comment type="similarity">
    <text evidence="3 19">Belongs to the peptidase M1 family.</text>
</comment>
<feature type="domain" description="Aminopeptidase N-like N-terminal" evidence="23">
    <location>
        <begin position="56"/>
        <end position="243"/>
    </location>
</feature>
<dbReference type="InterPro" id="IPR045357">
    <property type="entry name" value="Aminopeptidase_N-like_N"/>
</dbReference>
<dbReference type="PANTHER" id="PTHR11533">
    <property type="entry name" value="PROTEASE M1 ZINC METALLOPROTEASE"/>
    <property type="match status" value="1"/>
</dbReference>
<dbReference type="GO" id="GO:0005886">
    <property type="term" value="C:plasma membrane"/>
    <property type="evidence" value="ECO:0007669"/>
    <property type="project" value="UniProtKB-SubCell"/>
</dbReference>
<keyword evidence="8 20" id="KW-0732">Signal</keyword>
<evidence type="ECO:0000256" key="15">
    <source>
        <dbReference type="ARBA" id="ARBA00023288"/>
    </source>
</evidence>
<dbReference type="Gene3D" id="1.10.390.10">
    <property type="entry name" value="Neutral Protease Domain 2"/>
    <property type="match status" value="1"/>
</dbReference>
<evidence type="ECO:0000256" key="12">
    <source>
        <dbReference type="ARBA" id="ARBA00023136"/>
    </source>
</evidence>
<dbReference type="KEGG" id="dya:Dyak_GE15382"/>
<keyword evidence="25" id="KW-1185">Reference proteome</keyword>
<evidence type="ECO:0000259" key="23">
    <source>
        <dbReference type="Pfam" id="PF17900"/>
    </source>
</evidence>
<dbReference type="InterPro" id="IPR042097">
    <property type="entry name" value="Aminopeptidase_N-like_N_sf"/>
</dbReference>
<evidence type="ECO:0000259" key="21">
    <source>
        <dbReference type="Pfam" id="PF01433"/>
    </source>
</evidence>
<comment type="catalytic activity">
    <reaction evidence="1">
        <text>Release of an N-terminal amino acid, Xaa-|-Yaa- from a peptide, amide or arylamide. Xaa is preferably Ala, but may be most amino acids including Pro (slow action). When a terminal hydrophobic residue is followed by a prolyl residue, the two may be released as an intact Xaa-Pro dipeptide.</text>
        <dbReference type="EC" id="3.4.11.2"/>
    </reaction>
</comment>
<feature type="signal peptide" evidence="20">
    <location>
        <begin position="1"/>
        <end position="43"/>
    </location>
</feature>
<feature type="active site" description="Proton acceptor" evidence="16">
    <location>
        <position position="355"/>
    </location>
</feature>
<feature type="domain" description="Peptidase M1 membrane alanine aminopeptidase" evidence="21">
    <location>
        <begin position="282"/>
        <end position="500"/>
    </location>
</feature>
<dbReference type="GO" id="GO:0007618">
    <property type="term" value="P:mating"/>
    <property type="evidence" value="ECO:0007669"/>
    <property type="project" value="EnsemblMetazoa"/>
</dbReference>
<protein>
    <recommendedName>
        <fullName evidence="19">Aminopeptidase</fullName>
        <ecNumber evidence="19">3.4.11.-</ecNumber>
    </recommendedName>
</protein>
<dbReference type="FunFam" id="2.60.40.1910:FF:000008">
    <property type="entry name" value="Aminopeptidase"/>
    <property type="match status" value="1"/>
</dbReference>
<feature type="site" description="Transition state stabilizer" evidence="18">
    <location>
        <position position="432"/>
    </location>
</feature>
<dbReference type="SUPFAM" id="SSF55486">
    <property type="entry name" value="Metalloproteases ('zincins'), catalytic domain"/>
    <property type="match status" value="1"/>
</dbReference>
<keyword evidence="4" id="KW-1003">Cell membrane</keyword>
<evidence type="ECO:0000256" key="19">
    <source>
        <dbReference type="RuleBase" id="RU364040"/>
    </source>
</evidence>
<accession>B4PXY3</accession>
<dbReference type="AlphaFoldDB" id="B4PXY3"/>
<dbReference type="FunFam" id="1.25.50.20:FF:000001">
    <property type="entry name" value="Aminopeptidase"/>
    <property type="match status" value="1"/>
</dbReference>
<dbReference type="InterPro" id="IPR024571">
    <property type="entry name" value="ERAP1-like_C_dom"/>
</dbReference>
<feature type="binding site" evidence="17">
    <location>
        <position position="354"/>
    </location>
    <ligand>
        <name>Zn(2+)</name>
        <dbReference type="ChEBI" id="CHEBI:29105"/>
        <note>catalytic</note>
    </ligand>
</feature>
<dbReference type="Pfam" id="PF01433">
    <property type="entry name" value="Peptidase_M1"/>
    <property type="match status" value="1"/>
</dbReference>
<dbReference type="Gene3D" id="2.60.40.1910">
    <property type="match status" value="1"/>
</dbReference>
<evidence type="ECO:0000256" key="20">
    <source>
        <dbReference type="SAM" id="SignalP"/>
    </source>
</evidence>
<feature type="binding site" evidence="17">
    <location>
        <position position="358"/>
    </location>
    <ligand>
        <name>Zn(2+)</name>
        <dbReference type="ChEBI" id="CHEBI:29105"/>
        <note>catalytic</note>
    </ligand>
</feature>
<dbReference type="HOGENOM" id="CLU_003705_2_2_1"/>
<evidence type="ECO:0000256" key="2">
    <source>
        <dbReference type="ARBA" id="ARBA00004609"/>
    </source>
</evidence>
<dbReference type="InterPro" id="IPR014782">
    <property type="entry name" value="Peptidase_M1_dom"/>
</dbReference>
<evidence type="ECO:0000256" key="4">
    <source>
        <dbReference type="ARBA" id="ARBA00022475"/>
    </source>
</evidence>
<evidence type="ECO:0000256" key="6">
    <source>
        <dbReference type="ARBA" id="ARBA00022670"/>
    </source>
</evidence>
<dbReference type="Gene3D" id="2.60.40.1730">
    <property type="entry name" value="tricorn interacting facor f3 domain"/>
    <property type="match status" value="1"/>
</dbReference>
<dbReference type="OrthoDB" id="10031169at2759"/>
<feature type="domain" description="ERAP1-like C-terminal" evidence="22">
    <location>
        <begin position="587"/>
        <end position="901"/>
    </location>
</feature>
<keyword evidence="7 17" id="KW-0479">Metal-binding</keyword>
<keyword evidence="11 19" id="KW-0482">Metalloprotease</keyword>
<dbReference type="GO" id="GO:0008270">
    <property type="term" value="F:zinc ion binding"/>
    <property type="evidence" value="ECO:0007669"/>
    <property type="project" value="UniProtKB-UniRule"/>
</dbReference>
<dbReference type="EMBL" id="CM000162">
    <property type="protein sequence ID" value="EDX02955.2"/>
    <property type="molecule type" value="Genomic_DNA"/>
</dbReference>
<comment type="cofactor">
    <cofactor evidence="17 19">
        <name>Zn(2+)</name>
        <dbReference type="ChEBI" id="CHEBI:29105"/>
    </cofactor>
    <text evidence="17 19">Binds 1 zinc ion per subunit.</text>
</comment>
<evidence type="ECO:0000256" key="18">
    <source>
        <dbReference type="PIRSR" id="PIRSR634016-4"/>
    </source>
</evidence>
<evidence type="ECO:0000256" key="8">
    <source>
        <dbReference type="ARBA" id="ARBA00022729"/>
    </source>
</evidence>
<evidence type="ECO:0000256" key="5">
    <source>
        <dbReference type="ARBA" id="ARBA00022622"/>
    </source>
</evidence>
<evidence type="ECO:0000313" key="24">
    <source>
        <dbReference type="EMBL" id="EDX02955.2"/>
    </source>
</evidence>
<keyword evidence="9 19" id="KW-0378">Hydrolase</keyword>
<evidence type="ECO:0000256" key="17">
    <source>
        <dbReference type="PIRSR" id="PIRSR634016-3"/>
    </source>
</evidence>
<dbReference type="GO" id="GO:0006508">
    <property type="term" value="P:proteolysis"/>
    <property type="evidence" value="ECO:0007669"/>
    <property type="project" value="UniProtKB-KW"/>
</dbReference>
<dbReference type="InterPro" id="IPR027268">
    <property type="entry name" value="Peptidase_M4/M1_CTD_sf"/>
</dbReference>
<keyword evidence="12" id="KW-0472">Membrane</keyword>
<evidence type="ECO:0000256" key="3">
    <source>
        <dbReference type="ARBA" id="ARBA00010136"/>
    </source>
</evidence>
<organism evidence="24 25">
    <name type="scientific">Drosophila yakuba</name>
    <name type="common">Fruit fly</name>
    <dbReference type="NCBI Taxonomy" id="7245"/>
    <lineage>
        <taxon>Eukaryota</taxon>
        <taxon>Metazoa</taxon>
        <taxon>Ecdysozoa</taxon>
        <taxon>Arthropoda</taxon>
        <taxon>Hexapoda</taxon>
        <taxon>Insecta</taxon>
        <taxon>Pterygota</taxon>
        <taxon>Neoptera</taxon>
        <taxon>Endopterygota</taxon>
        <taxon>Diptera</taxon>
        <taxon>Brachycera</taxon>
        <taxon>Muscomorpha</taxon>
        <taxon>Ephydroidea</taxon>
        <taxon>Drosophilidae</taxon>
        <taxon>Drosophila</taxon>
        <taxon>Sophophora</taxon>
    </lineage>
</organism>
<dbReference type="GO" id="GO:0016285">
    <property type="term" value="F:alanyl aminopeptidase activity"/>
    <property type="evidence" value="ECO:0007669"/>
    <property type="project" value="UniProtKB-EC"/>
</dbReference>
<dbReference type="Pfam" id="PF11838">
    <property type="entry name" value="ERAP1_C"/>
    <property type="match status" value="1"/>
</dbReference>
<evidence type="ECO:0000259" key="22">
    <source>
        <dbReference type="Pfam" id="PF11838"/>
    </source>
</evidence>
<dbReference type="Pfam" id="PF17900">
    <property type="entry name" value="Peptidase_M1_N"/>
    <property type="match status" value="1"/>
</dbReference>
<dbReference type="eggNOG" id="KOG1046">
    <property type="taxonomic scope" value="Eukaryota"/>
</dbReference>
<dbReference type="PANTHER" id="PTHR11533:SF253">
    <property type="entry name" value="AMINOPEPTIDASE-RELATED"/>
    <property type="match status" value="1"/>
</dbReference>
<keyword evidence="6 19" id="KW-0645">Protease</keyword>
<dbReference type="Proteomes" id="UP000002282">
    <property type="component" value="Chromosome X"/>
</dbReference>
<dbReference type="GO" id="GO:0098552">
    <property type="term" value="C:side of membrane"/>
    <property type="evidence" value="ECO:0007669"/>
    <property type="project" value="UniProtKB-KW"/>
</dbReference>
<keyword evidence="13" id="KW-1015">Disulfide bond</keyword>
<keyword evidence="19" id="KW-0031">Aminopeptidase</keyword>
<evidence type="ECO:0000256" key="16">
    <source>
        <dbReference type="PIRSR" id="PIRSR634016-1"/>
    </source>
</evidence>
<evidence type="ECO:0000256" key="1">
    <source>
        <dbReference type="ARBA" id="ARBA00000098"/>
    </source>
</evidence>
<reference evidence="24 25" key="2">
    <citation type="journal article" date="2007" name="PLoS Biol.">
        <title>Principles of genome evolution in the Drosophila melanogaster species group.</title>
        <authorList>
            <person name="Ranz J.M."/>
            <person name="Maurin D."/>
            <person name="Chan Y.S."/>
            <person name="von Grotthuss M."/>
            <person name="Hillier L.W."/>
            <person name="Roote J."/>
            <person name="Ashburner M."/>
            <person name="Bergman C.M."/>
        </authorList>
    </citation>
    <scope>NUCLEOTIDE SEQUENCE [LARGE SCALE GENOMIC DNA]</scope>
    <source>
        <strain evidence="25">Tai18E2 / Tucson 14021-0261.01</strain>
    </source>
</reference>
<keyword evidence="15" id="KW-0449">Lipoprotein</keyword>
<keyword evidence="10 17" id="KW-0862">Zinc</keyword>
<evidence type="ECO:0000256" key="14">
    <source>
        <dbReference type="ARBA" id="ARBA00023180"/>
    </source>
</evidence>
<dbReference type="GO" id="GO:0008237">
    <property type="term" value="F:metallopeptidase activity"/>
    <property type="evidence" value="ECO:0007669"/>
    <property type="project" value="UniProtKB-KW"/>
</dbReference>
<dbReference type="GO" id="GO:0005737">
    <property type="term" value="C:cytoplasm"/>
    <property type="evidence" value="ECO:0007669"/>
    <property type="project" value="TreeGrafter"/>
</dbReference>
<dbReference type="InterPro" id="IPR034016">
    <property type="entry name" value="M1_APN-typ"/>
</dbReference>
<dbReference type="SUPFAM" id="SSF63737">
    <property type="entry name" value="Leukotriene A4 hydrolase N-terminal domain"/>
    <property type="match status" value="1"/>
</dbReference>
<evidence type="ECO:0000256" key="10">
    <source>
        <dbReference type="ARBA" id="ARBA00022833"/>
    </source>
</evidence>
<evidence type="ECO:0000256" key="13">
    <source>
        <dbReference type="ARBA" id="ARBA00023157"/>
    </source>
</evidence>
<evidence type="ECO:0000256" key="9">
    <source>
        <dbReference type="ARBA" id="ARBA00022801"/>
    </source>
</evidence>
<dbReference type="CDD" id="cd09601">
    <property type="entry name" value="M1_APN-Q_like"/>
    <property type="match status" value="1"/>
</dbReference>
<sequence>MPFNAIKCVEFWPSRRSLHLSPSIMLKLPWYLIFLHLIGATGATEATEAAAPNLRPLHYNLSLLTEVDPLKLSGTFSGEVIIRLRVWRETRTIVLSKHGLRVGPKVMLFRSNTGGRVTVRKVWHIRRLQQFGIVFNSMLWLGEEYSLVLQFSGQMSRASGYFVGGYMDSKDHPQWIAVTQLAPNLANTVFPCFENRTFLAPFILNLAHPRGTNAVSNMRVRKISDHEYDDYIWTTFHQTPEMSVQRLAFSINRFTNRTSAEIAKGPAVTTWLRPKIADQGDYAIRITSQIIVYFVSLFGKPYPAMKIDQLILPDTAYQSHEHLGLVSYPEAAFLYSEQRSTSRAKQQVASHVAHEFAHHWLSDLENTALHWLHYGLSDYVAGFAVDNVEPAWRFHELTMLRQAFAVLDADSRSSAQPVSLAHALVSTATQAYHKSALLFRMLHSLIGTQVFVNALRLYLQHSPKGSASNQAFLWHTLQEESDRQMSLRQDIKVSQLMDSWTMQPGYPLIRVVRNYDTNQVTVSQERFLRNPGKRMKKRQHCWWVPLTFASAGRLSFVSTLPSEWLTCVARQTAGRLVLNEVAQPDEWVVFNLRLATPCRVTYDERNWQLIGEALSAPNASSIDRFTRAQLISDVLNLAAAGVVTYDLALNFLGHLRDEDEFIVWQAAGKCLEWLYRTLRNTAIISTFKSFMRGLLQAKFDELFKSAGKENITELMVIVLQLSCQTDLQSCADFALKEFAALTLQSNRIPVDLRETIYCTAIQFGTEADWTLLRRLYKRSDVSEERRIILSALACSRENWAMDKLLKLAFVGRYLPKEDVLLIFGAVAQNPFGYNLAKKYLMNNIKAIIKLYGSSTDELAQLVTVLMEEVTTEEDLNALRMFMKTDLGSLPGFETAFRRILELGRNNIAWHSRQYHNVLAAVCNITGSIEPQCIY</sequence>
<feature type="chain" id="PRO_5006459271" description="Aminopeptidase" evidence="20">
    <location>
        <begin position="44"/>
        <end position="934"/>
    </location>
</feature>
<dbReference type="GO" id="GO:0005615">
    <property type="term" value="C:extracellular space"/>
    <property type="evidence" value="ECO:0007669"/>
    <property type="project" value="TreeGrafter"/>
</dbReference>
<dbReference type="Gene3D" id="1.25.50.20">
    <property type="match status" value="1"/>
</dbReference>
<proteinExistence type="inferred from homology"/>
<dbReference type="PRINTS" id="PR00756">
    <property type="entry name" value="ALADIPTASE"/>
</dbReference>
<keyword evidence="14" id="KW-0325">Glycoprotein</keyword>
<name>B4PXY3_DROYA</name>
<evidence type="ECO:0000256" key="7">
    <source>
        <dbReference type="ARBA" id="ARBA00022723"/>
    </source>
</evidence>
<gene>
    <name evidence="24" type="primary">Dyak\GE15382</name>
    <name evidence="24" type="synonym">dyak_GLEANR_16902</name>
    <name evidence="24" type="synonym">GE15382</name>
    <name evidence="24" type="ORF">Dyak_GE15382</name>
</gene>
<dbReference type="InterPro" id="IPR050344">
    <property type="entry name" value="Peptidase_M1_aminopeptidases"/>
</dbReference>
<evidence type="ECO:0000256" key="11">
    <source>
        <dbReference type="ARBA" id="ARBA00023049"/>
    </source>
</evidence>
<evidence type="ECO:0000313" key="25">
    <source>
        <dbReference type="Proteomes" id="UP000002282"/>
    </source>
</evidence>
<dbReference type="EC" id="3.4.11.-" evidence="19"/>
<comment type="subcellular location">
    <subcellularLocation>
        <location evidence="2">Cell membrane</location>
        <topology evidence="2">Lipid-anchor</topology>
        <topology evidence="2">GPI-anchor</topology>
    </subcellularLocation>
</comment>
<keyword evidence="5" id="KW-0336">GPI-anchor</keyword>
<dbReference type="SMR" id="B4PXY3"/>